<dbReference type="EMBL" id="RKQK01000001">
    <property type="protein sequence ID" value="RPE72161.1"/>
    <property type="molecule type" value="Genomic_DNA"/>
</dbReference>
<feature type="region of interest" description="Disordered" evidence="1">
    <location>
        <begin position="194"/>
        <end position="232"/>
    </location>
</feature>
<sequence length="500" mass="55786">MSYQFFHAETYSEQPKPVKGAPHQFNSAAQVEAEAERDPYYSEHVDMPRPPQQLSGTLTIADFRAKRAKMLAEIRETVTSKTGTTYTRALRKDAATLYTEIHSHPLTSAEYLANMDEHFPTIVNWVRRALADFKARMPEGIDYTSVLHLDEGHVHIHILAMNTPDPKLDANKLHAAKAAAAAFRETHESDVIVSLDKPELAKRPRKPKKPRPSKNRVTQKKHDEKHGKALSAWETDCAEVEAENAKLLLEWEEGNKEHLKEKRRKRGRSTVQKVYGAALIKMQDDYFEAVGKPCGLLRHGPRLARKSTKQHTAEKKQAKRMADDMAQLEAQSAEHAVIDADLVARASELAAAEADIAKREEAHAADVADAAQVLEREHAAIRRAKLADRKAREDKAAELADKEASITHREAELTEAVDAMSEIFEAVEAGEAVVENGDIFLPRWPDIIARMKGADRDDVSAPIRKLINGFVGLVLRLSKRQQDSDAPELQDDDDAPGFGG</sequence>
<evidence type="ECO:0000313" key="2">
    <source>
        <dbReference type="EMBL" id="RPE72161.1"/>
    </source>
</evidence>
<comment type="caution">
    <text evidence="2">The sequence shown here is derived from an EMBL/GenBank/DDBJ whole genome shotgun (WGS) entry which is preliminary data.</text>
</comment>
<keyword evidence="3" id="KW-1185">Reference proteome</keyword>
<evidence type="ECO:0000256" key="1">
    <source>
        <dbReference type="SAM" id="MobiDB-lite"/>
    </source>
</evidence>
<evidence type="ECO:0000313" key="3">
    <source>
        <dbReference type="Proteomes" id="UP000269689"/>
    </source>
</evidence>
<dbReference type="AlphaFoldDB" id="A0A3N4UX49"/>
<feature type="region of interest" description="Disordered" evidence="1">
    <location>
        <begin position="297"/>
        <end position="319"/>
    </location>
</feature>
<feature type="compositionally biased region" description="Acidic residues" evidence="1">
    <location>
        <begin position="485"/>
        <end position="500"/>
    </location>
</feature>
<organism evidence="2 3">
    <name type="scientific">Pacificibacter maritimus</name>
    <dbReference type="NCBI Taxonomy" id="762213"/>
    <lineage>
        <taxon>Bacteria</taxon>
        <taxon>Pseudomonadati</taxon>
        <taxon>Pseudomonadota</taxon>
        <taxon>Alphaproteobacteria</taxon>
        <taxon>Rhodobacterales</taxon>
        <taxon>Roseobacteraceae</taxon>
        <taxon>Pacificibacter</taxon>
    </lineage>
</organism>
<reference evidence="2 3" key="1">
    <citation type="submission" date="2018-11" db="EMBL/GenBank/DDBJ databases">
        <title>Genomic Encyclopedia of Type Strains, Phase IV (KMG-IV): sequencing the most valuable type-strain genomes for metagenomic binning, comparative biology and taxonomic classification.</title>
        <authorList>
            <person name="Goeker M."/>
        </authorList>
    </citation>
    <scope>NUCLEOTIDE SEQUENCE [LARGE SCALE GENOMIC DNA]</scope>
    <source>
        <strain evidence="2 3">DSM 104731</strain>
    </source>
</reference>
<accession>A0A3N4UX49</accession>
<gene>
    <name evidence="2" type="ORF">EDD53_1306</name>
</gene>
<feature type="region of interest" description="Disordered" evidence="1">
    <location>
        <begin position="479"/>
        <end position="500"/>
    </location>
</feature>
<dbReference type="Gene3D" id="3.30.930.30">
    <property type="match status" value="1"/>
</dbReference>
<evidence type="ECO:0008006" key="4">
    <source>
        <dbReference type="Google" id="ProtNLM"/>
    </source>
</evidence>
<feature type="compositionally biased region" description="Basic residues" evidence="1">
    <location>
        <begin position="203"/>
        <end position="219"/>
    </location>
</feature>
<name>A0A3N4UX49_9RHOB</name>
<dbReference type="OrthoDB" id="6183171at2"/>
<proteinExistence type="predicted"/>
<dbReference type="RefSeq" id="WP_123792305.1">
    <property type="nucleotide sequence ID" value="NZ_RKQK01000001.1"/>
</dbReference>
<protein>
    <recommendedName>
        <fullName evidence="4">Plasmid recombination enzyme</fullName>
    </recommendedName>
</protein>
<dbReference type="Proteomes" id="UP000269689">
    <property type="component" value="Unassembled WGS sequence"/>
</dbReference>
<feature type="compositionally biased region" description="Basic residues" evidence="1">
    <location>
        <begin position="299"/>
        <end position="309"/>
    </location>
</feature>